<feature type="region of interest" description="Disordered" evidence="1">
    <location>
        <begin position="1"/>
        <end position="256"/>
    </location>
</feature>
<organism evidence="2">
    <name type="scientific">uncultured Mycobacteriales bacterium</name>
    <dbReference type="NCBI Taxonomy" id="581187"/>
    <lineage>
        <taxon>Bacteria</taxon>
        <taxon>Bacillati</taxon>
        <taxon>Actinomycetota</taxon>
        <taxon>Actinomycetes</taxon>
        <taxon>Mycobacteriales</taxon>
        <taxon>environmental samples</taxon>
    </lineage>
</organism>
<feature type="compositionally biased region" description="Basic and acidic residues" evidence="1">
    <location>
        <begin position="110"/>
        <end position="128"/>
    </location>
</feature>
<evidence type="ECO:0000313" key="2">
    <source>
        <dbReference type="EMBL" id="CAA9249561.1"/>
    </source>
</evidence>
<evidence type="ECO:0000256" key="1">
    <source>
        <dbReference type="SAM" id="MobiDB-lite"/>
    </source>
</evidence>
<proteinExistence type="predicted"/>
<sequence>ATVGSGHPGGTAVHRARQRSGAGGRGRRRRRDGGRGDLGDRRRAHRQLRAGDGRDRPVDRARGGPRRPRRAAVADPRAAGGRGGAAHLGRARRRTGLDVPGGPGGGGGGADRRGRTPDGRPVDVRGDRPPPALHLPRVPHFPRLAGRAGAAGVRRLPQRRARDDRHRRPAAPPVRRRGGDADRPGHQSGPGPAGLPHRRSLRGRGRGPGPRRAARQPRHPAVRGARRRRPQPVRGRRHLVPRVHRRFRHRSADARL</sequence>
<dbReference type="AlphaFoldDB" id="A0A6J4IGK7"/>
<protein>
    <submittedName>
        <fullName evidence="2">Uncharacterized protein</fullName>
    </submittedName>
</protein>
<gene>
    <name evidence="2" type="ORF">AVDCRST_MAG41-2008</name>
</gene>
<feature type="non-terminal residue" evidence="2">
    <location>
        <position position="1"/>
    </location>
</feature>
<reference evidence="2" key="1">
    <citation type="submission" date="2020-02" db="EMBL/GenBank/DDBJ databases">
        <authorList>
            <person name="Meier V. D."/>
        </authorList>
    </citation>
    <scope>NUCLEOTIDE SEQUENCE</scope>
    <source>
        <strain evidence="2">AVDCRST_MAG41</strain>
    </source>
</reference>
<feature type="compositionally biased region" description="Low complexity" evidence="1">
    <location>
        <begin position="143"/>
        <end position="155"/>
    </location>
</feature>
<dbReference type="EMBL" id="CADCTP010000173">
    <property type="protein sequence ID" value="CAA9249561.1"/>
    <property type="molecule type" value="Genomic_DNA"/>
</dbReference>
<feature type="compositionally biased region" description="Gly residues" evidence="1">
    <location>
        <begin position="99"/>
        <end position="109"/>
    </location>
</feature>
<accession>A0A6J4IGK7</accession>
<name>A0A6J4IGK7_9ACTN</name>
<feature type="non-terminal residue" evidence="2">
    <location>
        <position position="256"/>
    </location>
</feature>
<feature type="compositionally biased region" description="Basic residues" evidence="1">
    <location>
        <begin position="212"/>
        <end position="249"/>
    </location>
</feature>
<feature type="compositionally biased region" description="Basic residues" evidence="1">
    <location>
        <begin position="196"/>
        <end position="205"/>
    </location>
</feature>
<feature type="compositionally biased region" description="Basic and acidic residues" evidence="1">
    <location>
        <begin position="49"/>
        <end position="62"/>
    </location>
</feature>